<evidence type="ECO:0000256" key="3">
    <source>
        <dbReference type="ARBA" id="ARBA00022989"/>
    </source>
</evidence>
<feature type="transmembrane region" description="Helical" evidence="5">
    <location>
        <begin position="178"/>
        <end position="197"/>
    </location>
</feature>
<accession>A0ABT5E8A5</accession>
<feature type="transmembrane region" description="Helical" evidence="5">
    <location>
        <begin position="65"/>
        <end position="87"/>
    </location>
</feature>
<keyword evidence="4 5" id="KW-0472">Membrane</keyword>
<protein>
    <recommendedName>
        <fullName evidence="6">HTTM-like domain-containing protein</fullName>
    </recommendedName>
</protein>
<feature type="transmembrane region" description="Helical" evidence="5">
    <location>
        <begin position="146"/>
        <end position="166"/>
    </location>
</feature>
<comment type="subcellular location">
    <subcellularLocation>
        <location evidence="1">Endomembrane system</location>
        <topology evidence="1">Multi-pass membrane protein</topology>
    </subcellularLocation>
</comment>
<proteinExistence type="predicted"/>
<feature type="transmembrane region" description="Helical" evidence="5">
    <location>
        <begin position="234"/>
        <end position="266"/>
    </location>
</feature>
<name>A0ABT5E8A5_9BACT</name>
<evidence type="ECO:0000313" key="7">
    <source>
        <dbReference type="EMBL" id="MDC0722096.1"/>
    </source>
</evidence>
<sequence length="283" mass="31203">MSEFMEVATVARVSGLVVGAGMAISTLEFLANLRECRSDGLFSWEFWRETKWRRLPALKRLTHPLFAYPGVLTVLLARLGLIALLLVELARGGPLDPAVLTALVATQLYVNFRYPVGKDGSDQMSTIVLFMLAVIAWFPDRPVITVACVVFIAFQSLLSYLTAGVAKLVSPDWRSGDIILGVIATETYGSRFMAGLLRDHKLLRRTMNHSTIVFESLIVLVLVLPPPWNAYFLVIPLIFHAACAAMMGLNIFIFAFAATYPALLFVSNHLHEIAAMLGRSDCG</sequence>
<feature type="transmembrane region" description="Helical" evidence="5">
    <location>
        <begin position="12"/>
        <end position="31"/>
    </location>
</feature>
<feature type="transmembrane region" description="Helical" evidence="5">
    <location>
        <begin position="209"/>
        <end position="228"/>
    </location>
</feature>
<evidence type="ECO:0000256" key="2">
    <source>
        <dbReference type="ARBA" id="ARBA00022692"/>
    </source>
</evidence>
<dbReference type="EMBL" id="JAQNDL010000003">
    <property type="protein sequence ID" value="MDC0722096.1"/>
    <property type="molecule type" value="Genomic_DNA"/>
</dbReference>
<evidence type="ECO:0000256" key="5">
    <source>
        <dbReference type="SAM" id="Phobius"/>
    </source>
</evidence>
<feature type="domain" description="HTTM-like" evidence="6">
    <location>
        <begin position="6"/>
        <end position="268"/>
    </location>
</feature>
<gene>
    <name evidence="7" type="ORF">POL25_34665</name>
</gene>
<feature type="transmembrane region" description="Helical" evidence="5">
    <location>
        <begin position="123"/>
        <end position="139"/>
    </location>
</feature>
<keyword evidence="3 5" id="KW-1133">Transmembrane helix</keyword>
<reference evidence="7 8" key="1">
    <citation type="submission" date="2022-11" db="EMBL/GenBank/DDBJ databases">
        <title>Minimal conservation of predation-associated metabolite biosynthetic gene clusters underscores biosynthetic potential of Myxococcota including descriptions for ten novel species: Archangium lansinium sp. nov., Myxococcus landrumus sp. nov., Nannocystis bai.</title>
        <authorList>
            <person name="Ahearne A."/>
            <person name="Stevens C."/>
            <person name="Dowd S."/>
        </authorList>
    </citation>
    <scope>NUCLEOTIDE SEQUENCE [LARGE SCALE GENOMIC DNA]</scope>
    <source>
        <strain evidence="7 8">BB15-2</strain>
    </source>
</reference>
<keyword evidence="8" id="KW-1185">Reference proteome</keyword>
<dbReference type="RefSeq" id="WP_272090593.1">
    <property type="nucleotide sequence ID" value="NZ_JAQNDL010000003.1"/>
</dbReference>
<dbReference type="SMART" id="SM00752">
    <property type="entry name" value="HTTM"/>
    <property type="match status" value="1"/>
</dbReference>
<evidence type="ECO:0000256" key="1">
    <source>
        <dbReference type="ARBA" id="ARBA00004127"/>
    </source>
</evidence>
<comment type="caution">
    <text evidence="7">The sequence shown here is derived from an EMBL/GenBank/DDBJ whole genome shotgun (WGS) entry which is preliminary data.</text>
</comment>
<evidence type="ECO:0000259" key="6">
    <source>
        <dbReference type="SMART" id="SM00752"/>
    </source>
</evidence>
<dbReference type="Proteomes" id="UP001221686">
    <property type="component" value="Unassembled WGS sequence"/>
</dbReference>
<organism evidence="7 8">
    <name type="scientific">Nannocystis bainbridge</name>
    <dbReference type="NCBI Taxonomy" id="2995303"/>
    <lineage>
        <taxon>Bacteria</taxon>
        <taxon>Pseudomonadati</taxon>
        <taxon>Myxococcota</taxon>
        <taxon>Polyangia</taxon>
        <taxon>Nannocystales</taxon>
        <taxon>Nannocystaceae</taxon>
        <taxon>Nannocystis</taxon>
    </lineage>
</organism>
<evidence type="ECO:0000256" key="4">
    <source>
        <dbReference type="ARBA" id="ARBA00023136"/>
    </source>
</evidence>
<dbReference type="InterPro" id="IPR011020">
    <property type="entry name" value="HTTM-like"/>
</dbReference>
<evidence type="ECO:0000313" key="8">
    <source>
        <dbReference type="Proteomes" id="UP001221686"/>
    </source>
</evidence>
<keyword evidence="2 5" id="KW-0812">Transmembrane</keyword>